<evidence type="ECO:0000313" key="8">
    <source>
        <dbReference type="EMBL" id="OXA52304.1"/>
    </source>
</evidence>
<dbReference type="InterPro" id="IPR023394">
    <property type="entry name" value="Sec7_C_sf"/>
</dbReference>
<comment type="similarity">
    <text evidence="2">Belongs to the BRAG family.</text>
</comment>
<gene>
    <name evidence="8" type="ORF">Fcan01_13343</name>
</gene>
<dbReference type="OrthoDB" id="430364at2759"/>
<reference evidence="8 9" key="1">
    <citation type="submission" date="2015-12" db="EMBL/GenBank/DDBJ databases">
        <title>The genome of Folsomia candida.</title>
        <authorList>
            <person name="Faddeeva A."/>
            <person name="Derks M.F."/>
            <person name="Anvar Y."/>
            <person name="Smit S."/>
            <person name="Van Straalen N."/>
            <person name="Roelofs D."/>
        </authorList>
    </citation>
    <scope>NUCLEOTIDE SEQUENCE [LARGE SCALE GENOMIC DNA]</scope>
    <source>
        <strain evidence="8 9">VU population</strain>
        <tissue evidence="8">Whole body</tissue>
    </source>
</reference>
<comment type="caution">
    <text evidence="8">The sequence shown here is derived from an EMBL/GenBank/DDBJ whole genome shotgun (WGS) entry which is preliminary data.</text>
</comment>
<dbReference type="PANTHER" id="PTHR10663">
    <property type="entry name" value="GUANYL-NUCLEOTIDE EXCHANGE FACTOR"/>
    <property type="match status" value="1"/>
</dbReference>
<dbReference type="Proteomes" id="UP000198287">
    <property type="component" value="Unassembled WGS sequence"/>
</dbReference>
<feature type="domain" description="SEC7" evidence="7">
    <location>
        <begin position="6"/>
        <end position="182"/>
    </location>
</feature>
<dbReference type="Gene3D" id="1.10.220.20">
    <property type="match status" value="1"/>
</dbReference>
<evidence type="ECO:0000256" key="3">
    <source>
        <dbReference type="ARBA" id="ARBA00022490"/>
    </source>
</evidence>
<dbReference type="Gene3D" id="1.10.1000.11">
    <property type="entry name" value="Arf Nucleotide-binding Site Opener,domain 2"/>
    <property type="match status" value="1"/>
</dbReference>
<sequence>MFVFQFNKKPEVGVTYLVKKKFLEGSPPSVARFLVSRKGLSKQMIGEYLTNLQSPFSMSCLEHFVNEIDLSSLPVDLALRKFQCYYRMPGEAQKIERLMESFSRRYAACNPHVVSQFRNCADTVFVLAFAIIMLNTDLHTPHLKADRRMKVDDFIKNLRSVDDGGDIDREILVGIYDRIKATEFKTGSDHVTQVMKVQQTIVGKKPNLAVPHRRLVCYCRLYEVPDTNKKEKAGTHQREVFLFNDLLVLTKIFHKKRNSVTYSFRQSYPLQGLTLSLFSNQYFEYGLALKRGEQTLLNLNARNEHDRAKFTEDLREAIAESDEMTRIETISKENRDRDSGVDVGKIKRFSNSLLDINDQCKPVRRGSCGSLDSGMSVSFQSDENHHPHHAPHIISQPPVLQGSSSTVSSTTSSSSPSASQHCHHPPKQ</sequence>
<organism evidence="8 9">
    <name type="scientific">Folsomia candida</name>
    <name type="common">Springtail</name>
    <dbReference type="NCBI Taxonomy" id="158441"/>
    <lineage>
        <taxon>Eukaryota</taxon>
        <taxon>Metazoa</taxon>
        <taxon>Ecdysozoa</taxon>
        <taxon>Arthropoda</taxon>
        <taxon>Hexapoda</taxon>
        <taxon>Collembola</taxon>
        <taxon>Entomobryomorpha</taxon>
        <taxon>Isotomoidea</taxon>
        <taxon>Isotomidae</taxon>
        <taxon>Proisotominae</taxon>
        <taxon>Folsomia</taxon>
    </lineage>
</organism>
<evidence type="ECO:0000256" key="4">
    <source>
        <dbReference type="ARBA" id="ARBA00022553"/>
    </source>
</evidence>
<dbReference type="Pfam" id="PF16453">
    <property type="entry name" value="IQ_SEC7_PH"/>
    <property type="match status" value="1"/>
</dbReference>
<evidence type="ECO:0000256" key="5">
    <source>
        <dbReference type="ARBA" id="ARBA00023054"/>
    </source>
</evidence>
<dbReference type="CDD" id="cd00171">
    <property type="entry name" value="Sec7"/>
    <property type="match status" value="1"/>
</dbReference>
<dbReference type="GO" id="GO:0005737">
    <property type="term" value="C:cytoplasm"/>
    <property type="evidence" value="ECO:0007669"/>
    <property type="project" value="UniProtKB-SubCell"/>
</dbReference>
<dbReference type="OMA" id="HAPHIIS"/>
<dbReference type="Pfam" id="PF01369">
    <property type="entry name" value="Sec7"/>
    <property type="match status" value="1"/>
</dbReference>
<proteinExistence type="inferred from homology"/>
<dbReference type="AlphaFoldDB" id="A0A226E5E6"/>
<dbReference type="FunFam" id="1.10.1000.11:FF:000009">
    <property type="entry name" value="IQ motif and SEC7 domain-containing protein"/>
    <property type="match status" value="1"/>
</dbReference>
<evidence type="ECO:0000256" key="6">
    <source>
        <dbReference type="SAM" id="MobiDB-lite"/>
    </source>
</evidence>
<dbReference type="SUPFAM" id="SSF50729">
    <property type="entry name" value="PH domain-like"/>
    <property type="match status" value="1"/>
</dbReference>
<dbReference type="CDD" id="cd13318">
    <property type="entry name" value="PH_IQSEC"/>
    <property type="match status" value="1"/>
</dbReference>
<feature type="region of interest" description="Disordered" evidence="6">
    <location>
        <begin position="374"/>
        <end position="428"/>
    </location>
</feature>
<dbReference type="SMART" id="SM00233">
    <property type="entry name" value="PH"/>
    <property type="match status" value="1"/>
</dbReference>
<feature type="compositionally biased region" description="Low complexity" evidence="6">
    <location>
        <begin position="403"/>
        <end position="419"/>
    </location>
</feature>
<comment type="subcellular location">
    <subcellularLocation>
        <location evidence="1">Cytoplasm</location>
    </subcellularLocation>
</comment>
<keyword evidence="4" id="KW-0597">Phosphoprotein</keyword>
<dbReference type="GO" id="GO:0030036">
    <property type="term" value="P:actin cytoskeleton organization"/>
    <property type="evidence" value="ECO:0007669"/>
    <property type="project" value="TreeGrafter"/>
</dbReference>
<keyword evidence="9" id="KW-1185">Reference proteome</keyword>
<dbReference type="InterPro" id="IPR011993">
    <property type="entry name" value="PH-like_dom_sf"/>
</dbReference>
<dbReference type="InterPro" id="IPR000904">
    <property type="entry name" value="Sec7_dom"/>
</dbReference>
<dbReference type="InterPro" id="IPR035999">
    <property type="entry name" value="Sec7_dom_sf"/>
</dbReference>
<dbReference type="InterPro" id="IPR033742">
    <property type="entry name" value="IQSEC_PH"/>
</dbReference>
<dbReference type="GO" id="GO:0005085">
    <property type="term" value="F:guanyl-nucleotide exchange factor activity"/>
    <property type="evidence" value="ECO:0007669"/>
    <property type="project" value="InterPro"/>
</dbReference>
<evidence type="ECO:0000256" key="1">
    <source>
        <dbReference type="ARBA" id="ARBA00004496"/>
    </source>
</evidence>
<evidence type="ECO:0000313" key="9">
    <source>
        <dbReference type="Proteomes" id="UP000198287"/>
    </source>
</evidence>
<accession>A0A226E5E6</accession>
<name>A0A226E5E6_FOLCA</name>
<dbReference type="Gene3D" id="2.30.29.30">
    <property type="entry name" value="Pleckstrin-homology domain (PH domain)/Phosphotyrosine-binding domain (PTB)"/>
    <property type="match status" value="1"/>
</dbReference>
<dbReference type="InterPro" id="IPR001849">
    <property type="entry name" value="PH_domain"/>
</dbReference>
<dbReference type="GO" id="GO:0032012">
    <property type="term" value="P:regulation of ARF protein signal transduction"/>
    <property type="evidence" value="ECO:0007669"/>
    <property type="project" value="InterPro"/>
</dbReference>
<evidence type="ECO:0000256" key="2">
    <source>
        <dbReference type="ARBA" id="ARBA00006248"/>
    </source>
</evidence>
<keyword evidence="3" id="KW-0963">Cytoplasm</keyword>
<evidence type="ECO:0000259" key="7">
    <source>
        <dbReference type="PROSITE" id="PS50190"/>
    </source>
</evidence>
<dbReference type="EMBL" id="LNIX01000007">
    <property type="protein sequence ID" value="OXA52304.1"/>
    <property type="molecule type" value="Genomic_DNA"/>
</dbReference>
<dbReference type="SMART" id="SM00222">
    <property type="entry name" value="Sec7"/>
    <property type="match status" value="1"/>
</dbReference>
<keyword evidence="5" id="KW-0175">Coiled coil</keyword>
<dbReference type="SUPFAM" id="SSF48425">
    <property type="entry name" value="Sec7 domain"/>
    <property type="match status" value="1"/>
</dbReference>
<protein>
    <submittedName>
        <fullName evidence="8">IQ motif and SEC7 domain-containing protein 1</fullName>
    </submittedName>
</protein>
<dbReference type="PANTHER" id="PTHR10663:SF342">
    <property type="entry name" value="FI21420P1"/>
    <property type="match status" value="1"/>
</dbReference>
<dbReference type="PROSITE" id="PS50190">
    <property type="entry name" value="SEC7"/>
    <property type="match status" value="1"/>
</dbReference>